<evidence type="ECO:0008006" key="3">
    <source>
        <dbReference type="Google" id="ProtNLM"/>
    </source>
</evidence>
<gene>
    <name evidence="1" type="ORF">NCTC11546_01146</name>
</gene>
<dbReference type="Proteomes" id="UP000249891">
    <property type="component" value="Unassembled WGS sequence"/>
</dbReference>
<evidence type="ECO:0000313" key="1">
    <source>
        <dbReference type="EMBL" id="SQA77921.1"/>
    </source>
</evidence>
<organism evidence="1 2">
    <name type="scientific">Capnocytophaga ochracea</name>
    <dbReference type="NCBI Taxonomy" id="1018"/>
    <lineage>
        <taxon>Bacteria</taxon>
        <taxon>Pseudomonadati</taxon>
        <taxon>Bacteroidota</taxon>
        <taxon>Flavobacteriia</taxon>
        <taxon>Flavobacteriales</taxon>
        <taxon>Flavobacteriaceae</taxon>
        <taxon>Capnocytophaga</taxon>
    </lineage>
</organism>
<reference evidence="1 2" key="1">
    <citation type="submission" date="2018-06" db="EMBL/GenBank/DDBJ databases">
        <authorList>
            <consortium name="Pathogen Informatics"/>
            <person name="Doyle S."/>
        </authorList>
    </citation>
    <scope>NUCLEOTIDE SEQUENCE [LARGE SCALE GENOMIC DNA]</scope>
    <source>
        <strain evidence="1 2">NCTC11546</strain>
    </source>
</reference>
<name>A0A2X2RND3_CAPOC</name>
<proteinExistence type="predicted"/>
<dbReference type="AlphaFoldDB" id="A0A2X2RND3"/>
<accession>A0A2X2RND3</accession>
<dbReference type="EMBL" id="UARG01000017">
    <property type="protein sequence ID" value="SQA77921.1"/>
    <property type="molecule type" value="Genomic_DNA"/>
</dbReference>
<sequence length="103" mass="11473">MQVVVLHNQSLLDLALQHTGTIESIFELAMLNNLSITDDVVAGKVLTIPTESFTNKDILTYYIAKKIQPATAFTQEDKIISERQEGISIWAINLDFVVSHDGQ</sequence>
<evidence type="ECO:0000313" key="2">
    <source>
        <dbReference type="Proteomes" id="UP000249891"/>
    </source>
</evidence>
<protein>
    <recommendedName>
        <fullName evidence="3">LysM domain-containing protein</fullName>
    </recommendedName>
</protein>
<dbReference type="RefSeq" id="WP_128091269.1">
    <property type="nucleotide sequence ID" value="NZ_UARG01000017.1"/>
</dbReference>